<proteinExistence type="predicted"/>
<evidence type="ECO:0000313" key="3">
    <source>
        <dbReference type="EMBL" id="AFM25485.1"/>
    </source>
</evidence>
<keyword evidence="4" id="KW-1185">Reference proteome</keyword>
<keyword evidence="3" id="KW-0808">Transferase</keyword>
<feature type="domain" description="Glycosyltransferase subfamily 4-like N-terminal" evidence="2">
    <location>
        <begin position="26"/>
        <end position="172"/>
    </location>
</feature>
<dbReference type="eggNOG" id="COG0438">
    <property type="taxonomic scope" value="Bacteria"/>
</dbReference>
<feature type="domain" description="Glycosyl transferase family 1" evidence="1">
    <location>
        <begin position="194"/>
        <end position="363"/>
    </location>
</feature>
<evidence type="ECO:0000259" key="1">
    <source>
        <dbReference type="Pfam" id="PF00534"/>
    </source>
</evidence>
<dbReference type="PANTHER" id="PTHR45947">
    <property type="entry name" value="SULFOQUINOVOSYL TRANSFERASE SQD2"/>
    <property type="match status" value="1"/>
</dbReference>
<evidence type="ECO:0000259" key="2">
    <source>
        <dbReference type="Pfam" id="PF13579"/>
    </source>
</evidence>
<accession>I4C7E4</accession>
<dbReference type="SUPFAM" id="SSF53756">
    <property type="entry name" value="UDP-Glycosyltransferase/glycogen phosphorylase"/>
    <property type="match status" value="1"/>
</dbReference>
<dbReference type="STRING" id="706587.Desti_2815"/>
<evidence type="ECO:0000313" key="4">
    <source>
        <dbReference type="Proteomes" id="UP000006055"/>
    </source>
</evidence>
<dbReference type="RefSeq" id="WP_014810624.1">
    <property type="nucleotide sequence ID" value="NC_018025.1"/>
</dbReference>
<dbReference type="AlphaFoldDB" id="I4C7E4"/>
<reference evidence="4" key="1">
    <citation type="submission" date="2012-06" db="EMBL/GenBank/DDBJ databases">
        <title>Complete sequence of chromosome of Desulfomonile tiedjei DSM 6799.</title>
        <authorList>
            <person name="Lucas S."/>
            <person name="Copeland A."/>
            <person name="Lapidus A."/>
            <person name="Glavina del Rio T."/>
            <person name="Dalin E."/>
            <person name="Tice H."/>
            <person name="Bruce D."/>
            <person name="Goodwin L."/>
            <person name="Pitluck S."/>
            <person name="Peters L."/>
            <person name="Ovchinnikova G."/>
            <person name="Zeytun A."/>
            <person name="Lu M."/>
            <person name="Kyrpides N."/>
            <person name="Mavromatis K."/>
            <person name="Ivanova N."/>
            <person name="Brettin T."/>
            <person name="Detter J.C."/>
            <person name="Han C."/>
            <person name="Larimer F."/>
            <person name="Land M."/>
            <person name="Hauser L."/>
            <person name="Markowitz V."/>
            <person name="Cheng J.-F."/>
            <person name="Hugenholtz P."/>
            <person name="Woyke T."/>
            <person name="Wu D."/>
            <person name="Spring S."/>
            <person name="Schroeder M."/>
            <person name="Brambilla E."/>
            <person name="Klenk H.-P."/>
            <person name="Eisen J.A."/>
        </authorList>
    </citation>
    <scope>NUCLEOTIDE SEQUENCE [LARGE SCALE GENOMIC DNA]</scope>
    <source>
        <strain evidence="4">ATCC 49306 / DSM 6799 / DCB-1</strain>
    </source>
</reference>
<dbReference type="InterPro" id="IPR050194">
    <property type="entry name" value="Glycosyltransferase_grp1"/>
</dbReference>
<dbReference type="Pfam" id="PF00534">
    <property type="entry name" value="Glycos_transf_1"/>
    <property type="match status" value="1"/>
</dbReference>
<dbReference type="PANTHER" id="PTHR45947:SF3">
    <property type="entry name" value="SULFOQUINOVOSYL TRANSFERASE SQD2"/>
    <property type="match status" value="1"/>
</dbReference>
<dbReference type="CDD" id="cd03808">
    <property type="entry name" value="GT4_CapM-like"/>
    <property type="match status" value="1"/>
</dbReference>
<protein>
    <submittedName>
        <fullName evidence="3">Glycosyltransferase</fullName>
    </submittedName>
</protein>
<gene>
    <name evidence="3" type="ordered locus">Desti_2815</name>
</gene>
<organism evidence="3 4">
    <name type="scientific">Desulfomonile tiedjei (strain ATCC 49306 / DSM 6799 / DCB-1)</name>
    <dbReference type="NCBI Taxonomy" id="706587"/>
    <lineage>
        <taxon>Bacteria</taxon>
        <taxon>Pseudomonadati</taxon>
        <taxon>Thermodesulfobacteriota</taxon>
        <taxon>Desulfomonilia</taxon>
        <taxon>Desulfomonilales</taxon>
        <taxon>Desulfomonilaceae</taxon>
        <taxon>Desulfomonile</taxon>
    </lineage>
</organism>
<dbReference type="GO" id="GO:0016758">
    <property type="term" value="F:hexosyltransferase activity"/>
    <property type="evidence" value="ECO:0007669"/>
    <property type="project" value="TreeGrafter"/>
</dbReference>
<sequence>MRPRLLHVCTVPITLKLFMRGQIDYVKSRGFTVMAAASPGAELEDVAQRDEIDVFPIPFQREPSPLKDLVSLALLMRLFMRLKPHIVHSSTSKAGPLAMIAAWLVRVPIRIYTLRGVMIDRRTGLMRNILKLLEWLACRCAGQVISVSPSVSEVMIAEKLCRPGKIKVLANGSSNGVDAEHRFNPALMDRTRAREIRDKLHISDEVRVVGFIGRLVSGKGIADLASAWLSIREQCNEAVLLLVGSEEKQAPVDFETMKLFRNDPRVRMPGFVKNEDLPLYYDMIDVVIFPTESEGFPNVPLEAAAMEIPVVATKVTGCVDAVVNGSTGILVEPGNINEMAEAVITYLRDPALCVRHGHSARERVLKDFRPQFVWNAVFEEYVHLLKQSGILTEELRPGYEPASTANEP</sequence>
<dbReference type="Gene3D" id="3.40.50.2000">
    <property type="entry name" value="Glycogen Phosphorylase B"/>
    <property type="match status" value="2"/>
</dbReference>
<dbReference type="KEGG" id="dti:Desti_2815"/>
<dbReference type="Pfam" id="PF13579">
    <property type="entry name" value="Glyco_trans_4_4"/>
    <property type="match status" value="1"/>
</dbReference>
<name>I4C7E4_DESTA</name>
<dbReference type="InterPro" id="IPR001296">
    <property type="entry name" value="Glyco_trans_1"/>
</dbReference>
<dbReference type="EMBL" id="CP003360">
    <property type="protein sequence ID" value="AFM25485.1"/>
    <property type="molecule type" value="Genomic_DNA"/>
</dbReference>
<dbReference type="InterPro" id="IPR028098">
    <property type="entry name" value="Glyco_trans_4-like_N"/>
</dbReference>
<dbReference type="OrthoDB" id="5449954at2"/>
<dbReference type="HOGENOM" id="CLU_009583_8_0_7"/>
<dbReference type="Proteomes" id="UP000006055">
    <property type="component" value="Chromosome"/>
</dbReference>